<accession>A0ABQ4E6X2</accession>
<comment type="subcellular location">
    <subcellularLocation>
        <location evidence="3">Periplasm</location>
    </subcellularLocation>
</comment>
<dbReference type="Pfam" id="PF00753">
    <property type="entry name" value="Lactamase_B"/>
    <property type="match status" value="1"/>
</dbReference>
<name>A0ABQ4E6X2_9ACTN</name>
<evidence type="ECO:0000259" key="12">
    <source>
        <dbReference type="SMART" id="SM00849"/>
    </source>
</evidence>
<evidence type="ECO:0000256" key="2">
    <source>
        <dbReference type="ARBA" id="ARBA00001947"/>
    </source>
</evidence>
<proteinExistence type="inferred from homology"/>
<comment type="similarity">
    <text evidence="4">Belongs to the metallo-beta-lactamase superfamily. Class-B beta-lactamase family.</text>
</comment>
<keyword evidence="14" id="KW-1185">Reference proteome</keyword>
<evidence type="ECO:0000256" key="11">
    <source>
        <dbReference type="ARBA" id="ARBA00023251"/>
    </source>
</evidence>
<dbReference type="EC" id="3.5.2.6" evidence="5"/>
<evidence type="ECO:0000313" key="13">
    <source>
        <dbReference type="EMBL" id="GIG90441.1"/>
    </source>
</evidence>
<evidence type="ECO:0000256" key="4">
    <source>
        <dbReference type="ARBA" id="ARBA00005250"/>
    </source>
</evidence>
<keyword evidence="9" id="KW-0378">Hydrolase</keyword>
<dbReference type="InterPro" id="IPR001279">
    <property type="entry name" value="Metallo-B-lactamas"/>
</dbReference>
<keyword evidence="11" id="KW-0046">Antibiotic resistance</keyword>
<dbReference type="SUPFAM" id="SSF56281">
    <property type="entry name" value="Metallo-hydrolase/oxidoreductase"/>
    <property type="match status" value="1"/>
</dbReference>
<dbReference type="InterPro" id="IPR001018">
    <property type="entry name" value="Beta-lactamase_class-B_CS"/>
</dbReference>
<keyword evidence="7" id="KW-0732">Signal</keyword>
<gene>
    <name evidence="13" type="ORF">Pen02_53770</name>
</gene>
<evidence type="ECO:0000256" key="1">
    <source>
        <dbReference type="ARBA" id="ARBA00001526"/>
    </source>
</evidence>
<dbReference type="InterPro" id="IPR050855">
    <property type="entry name" value="NDM-1-like"/>
</dbReference>
<comment type="catalytic activity">
    <reaction evidence="1">
        <text>a beta-lactam + H2O = a substituted beta-amino acid</text>
        <dbReference type="Rhea" id="RHEA:20401"/>
        <dbReference type="ChEBI" id="CHEBI:15377"/>
        <dbReference type="ChEBI" id="CHEBI:35627"/>
        <dbReference type="ChEBI" id="CHEBI:140347"/>
        <dbReference type="EC" id="3.5.2.6"/>
    </reaction>
</comment>
<keyword evidence="10" id="KW-0862">Zinc</keyword>
<dbReference type="RefSeq" id="WP_203868861.1">
    <property type="nucleotide sequence ID" value="NZ_BONW01000028.1"/>
</dbReference>
<evidence type="ECO:0000256" key="9">
    <source>
        <dbReference type="ARBA" id="ARBA00022801"/>
    </source>
</evidence>
<organism evidence="13 14">
    <name type="scientific">Plantactinospora endophytica</name>
    <dbReference type="NCBI Taxonomy" id="673535"/>
    <lineage>
        <taxon>Bacteria</taxon>
        <taxon>Bacillati</taxon>
        <taxon>Actinomycetota</taxon>
        <taxon>Actinomycetes</taxon>
        <taxon>Micromonosporales</taxon>
        <taxon>Micromonosporaceae</taxon>
        <taxon>Plantactinospora</taxon>
    </lineage>
</organism>
<evidence type="ECO:0000256" key="6">
    <source>
        <dbReference type="ARBA" id="ARBA00022723"/>
    </source>
</evidence>
<dbReference type="Gene3D" id="3.60.15.10">
    <property type="entry name" value="Ribonuclease Z/Hydroxyacylglutathione hydrolase-like"/>
    <property type="match status" value="1"/>
</dbReference>
<dbReference type="Proteomes" id="UP000646749">
    <property type="component" value="Unassembled WGS sequence"/>
</dbReference>
<keyword evidence="6" id="KW-0479">Metal-binding</keyword>
<evidence type="ECO:0000256" key="10">
    <source>
        <dbReference type="ARBA" id="ARBA00022833"/>
    </source>
</evidence>
<comment type="cofactor">
    <cofactor evidence="2">
        <name>Zn(2+)</name>
        <dbReference type="ChEBI" id="CHEBI:29105"/>
    </cofactor>
</comment>
<dbReference type="InterPro" id="IPR036866">
    <property type="entry name" value="RibonucZ/Hydroxyglut_hydro"/>
</dbReference>
<dbReference type="PANTHER" id="PTHR42951">
    <property type="entry name" value="METALLO-BETA-LACTAMASE DOMAIN-CONTAINING"/>
    <property type="match status" value="1"/>
</dbReference>
<feature type="domain" description="Metallo-beta-lactamase" evidence="12">
    <location>
        <begin position="27"/>
        <end position="218"/>
    </location>
</feature>
<evidence type="ECO:0000256" key="5">
    <source>
        <dbReference type="ARBA" id="ARBA00012865"/>
    </source>
</evidence>
<evidence type="ECO:0000256" key="7">
    <source>
        <dbReference type="ARBA" id="ARBA00022729"/>
    </source>
</evidence>
<dbReference type="EMBL" id="BONW01000028">
    <property type="protein sequence ID" value="GIG90441.1"/>
    <property type="molecule type" value="Genomic_DNA"/>
</dbReference>
<evidence type="ECO:0000256" key="8">
    <source>
        <dbReference type="ARBA" id="ARBA00022764"/>
    </source>
</evidence>
<protein>
    <recommendedName>
        <fullName evidence="5">beta-lactamase</fullName>
        <ecNumber evidence="5">3.5.2.6</ecNumber>
    </recommendedName>
</protein>
<sequence>MGAVPLLASVWLVGSGTHPAARTDPHDCHCYLVWDGTGGVLVDTGTGLGARSWLAAVGEVCDPAALRGAIVTHYHADHAGGAGAARAAGLSVLASAETAAALRTADESRTSLAVARAAGVYPADYRLAPTTVDQVVSGGDVVRAGNLEIEVVDAPGHCDGHLVVLVRTAGRTVLFSGDCLFADGRVSLQAIHDCRLDRYAETVIGLAEREVDVLLPGHGEPVLHGAHVDIGRAADSFRQLIPPPNVLHT</sequence>
<dbReference type="PROSITE" id="PS00743">
    <property type="entry name" value="BETA_LACTAMASE_B_1"/>
    <property type="match status" value="1"/>
</dbReference>
<evidence type="ECO:0000313" key="14">
    <source>
        <dbReference type="Proteomes" id="UP000646749"/>
    </source>
</evidence>
<reference evidence="13 14" key="1">
    <citation type="submission" date="2021-01" db="EMBL/GenBank/DDBJ databases">
        <title>Whole genome shotgun sequence of Plantactinospora endophytica NBRC 110450.</title>
        <authorList>
            <person name="Komaki H."/>
            <person name="Tamura T."/>
        </authorList>
    </citation>
    <scope>NUCLEOTIDE SEQUENCE [LARGE SCALE GENOMIC DNA]</scope>
    <source>
        <strain evidence="13 14">NBRC 110450</strain>
    </source>
</reference>
<evidence type="ECO:0000256" key="3">
    <source>
        <dbReference type="ARBA" id="ARBA00004418"/>
    </source>
</evidence>
<keyword evidence="8" id="KW-0574">Periplasm</keyword>
<dbReference type="SMART" id="SM00849">
    <property type="entry name" value="Lactamase_B"/>
    <property type="match status" value="1"/>
</dbReference>
<comment type="caution">
    <text evidence="13">The sequence shown here is derived from an EMBL/GenBank/DDBJ whole genome shotgun (WGS) entry which is preliminary data.</text>
</comment>